<evidence type="ECO:0000256" key="2">
    <source>
        <dbReference type="ARBA" id="ARBA00006285"/>
    </source>
</evidence>
<feature type="domain" description="Glycoside hydrolase family 20 catalytic" evidence="7">
    <location>
        <begin position="157"/>
        <end position="500"/>
    </location>
</feature>
<keyword evidence="4" id="KW-0378">Hydrolase</keyword>
<evidence type="ECO:0000259" key="9">
    <source>
        <dbReference type="Pfam" id="PF02838"/>
    </source>
</evidence>
<dbReference type="RefSeq" id="WP_025070001.1">
    <property type="nucleotide sequence ID" value="NZ_FUXK01000006.1"/>
</dbReference>
<dbReference type="GO" id="GO:0004563">
    <property type="term" value="F:beta-N-acetylhexosaminidase activity"/>
    <property type="evidence" value="ECO:0007669"/>
    <property type="project" value="UniProtKB-EC"/>
</dbReference>
<dbReference type="PANTHER" id="PTHR22600:SF57">
    <property type="entry name" value="BETA-N-ACETYLHEXOSAMINIDASE"/>
    <property type="match status" value="1"/>
</dbReference>
<dbReference type="EC" id="3.2.1.52" evidence="3"/>
<dbReference type="InterPro" id="IPR015882">
    <property type="entry name" value="HEX_bac_N"/>
</dbReference>
<accession>A0A1T4MFQ9</accession>
<evidence type="ECO:0000256" key="4">
    <source>
        <dbReference type="ARBA" id="ARBA00022801"/>
    </source>
</evidence>
<dbReference type="InterPro" id="IPR029018">
    <property type="entry name" value="Hex-like_dom2"/>
</dbReference>
<reference evidence="10 11" key="1">
    <citation type="submission" date="2017-02" db="EMBL/GenBank/DDBJ databases">
        <authorList>
            <person name="Peterson S.W."/>
        </authorList>
    </citation>
    <scope>NUCLEOTIDE SEQUENCE [LARGE SCALE GENOMIC DNA]</scope>
    <source>
        <strain evidence="10 11">ATCC 43324</strain>
    </source>
</reference>
<dbReference type="InterPro" id="IPR008979">
    <property type="entry name" value="Galactose-bd-like_sf"/>
</dbReference>
<sequence length="694" mass="79184">MKTLIKFGFSLLMGACFLTESRAHNIIPKPQSIVMGQGSIAVSQLNAAQTNLKGEDFAQLQSYLLQTMGIQLRRGNNSIVRKTHLYPLRLFCTGTPEQARMAADSVRLQGYKLTISRRGVFIKAPTPMGLFYGLQTLQQLKENGRLPHVHITDYPKYPYRGIMIDCSRHFFPIDVLKKQLDAMAYYKLDRFHWHLVDGGGWRIEIKKYPGLTEEAAYRTQEDWTKWWRGGDRTFCRKDAPGAYGGYYTQDEVRDLVAYAAARHITVIPEIEMPGHSNEVLWAYPSLACEGKVHGQSDFCVGKDNTYQFLKDVLKEVMDLFPSSYIHIGGDEAGRKTWETCPDCQREMQANGLKTTAELQGHFTEKIEQFLNTHGRKLMGWDEIMEGKLAPNAAVMSWRGFEAGLEAARKGHAVVMTPGKYCYLDHYQDAPITQPNAQGGYVTLEKAYSYEPLPDSCRTPQTEACVEGLQGNLWTEYVPTPQHLEYMLYPRALALAEVGWTSGHRNYAKFRKRALYAVDFLQQKGYHTFDLAHEVGDRKEFRYGMKHEALHKKVIYLSSYAPKYRAEGDSTLTNGRGGNWGFFDGRWQGFIDPKGIDVIIDMEKTTDIKDVEINFLQQASASIYTPASVQIEVSNDGKNFVEIDKTTCDVEPSARYRIYPYQWKGTAKGRYVHVKAALYEPDSWLFIDEIMINRK</sequence>
<dbReference type="GO" id="GO:0005975">
    <property type="term" value="P:carbohydrate metabolic process"/>
    <property type="evidence" value="ECO:0007669"/>
    <property type="project" value="InterPro"/>
</dbReference>
<dbReference type="PRINTS" id="PR00738">
    <property type="entry name" value="GLHYDRLASE20"/>
</dbReference>
<feature type="domain" description="F5/8 type C" evidence="8">
    <location>
        <begin position="578"/>
        <end position="677"/>
    </location>
</feature>
<dbReference type="SUPFAM" id="SSF49785">
    <property type="entry name" value="Galactose-binding domain-like"/>
    <property type="match status" value="1"/>
</dbReference>
<dbReference type="Gene3D" id="2.60.120.260">
    <property type="entry name" value="Galactose-binding domain-like"/>
    <property type="match status" value="1"/>
</dbReference>
<evidence type="ECO:0000256" key="3">
    <source>
        <dbReference type="ARBA" id="ARBA00012663"/>
    </source>
</evidence>
<dbReference type="InterPro" id="IPR015883">
    <property type="entry name" value="Glyco_hydro_20_cat"/>
</dbReference>
<dbReference type="InterPro" id="IPR025705">
    <property type="entry name" value="Beta_hexosaminidase_sua/sub"/>
</dbReference>
<evidence type="ECO:0000313" key="11">
    <source>
        <dbReference type="Proteomes" id="UP000190065"/>
    </source>
</evidence>
<evidence type="ECO:0000256" key="5">
    <source>
        <dbReference type="ARBA" id="ARBA00023295"/>
    </source>
</evidence>
<dbReference type="Pfam" id="PF00754">
    <property type="entry name" value="F5_F8_type_C"/>
    <property type="match status" value="1"/>
</dbReference>
<dbReference type="GO" id="GO:0030203">
    <property type="term" value="P:glycosaminoglycan metabolic process"/>
    <property type="evidence" value="ECO:0007669"/>
    <property type="project" value="TreeGrafter"/>
</dbReference>
<name>A0A1T4MFQ9_9BACT</name>
<dbReference type="Pfam" id="PF02838">
    <property type="entry name" value="Glyco_hydro_20b"/>
    <property type="match status" value="1"/>
</dbReference>
<dbReference type="AlphaFoldDB" id="A0A1T4MFQ9"/>
<protein>
    <recommendedName>
        <fullName evidence="3">beta-N-acetylhexosaminidase</fullName>
        <ecNumber evidence="3">3.2.1.52</ecNumber>
    </recommendedName>
</protein>
<dbReference type="SUPFAM" id="SSF55545">
    <property type="entry name" value="beta-N-acetylhexosaminidase-like domain"/>
    <property type="match status" value="1"/>
</dbReference>
<evidence type="ECO:0000259" key="7">
    <source>
        <dbReference type="Pfam" id="PF00728"/>
    </source>
</evidence>
<evidence type="ECO:0000256" key="1">
    <source>
        <dbReference type="ARBA" id="ARBA00001231"/>
    </source>
</evidence>
<dbReference type="EMBL" id="FUXK01000006">
    <property type="protein sequence ID" value="SJZ65604.1"/>
    <property type="molecule type" value="Genomic_DNA"/>
</dbReference>
<dbReference type="Pfam" id="PF00728">
    <property type="entry name" value="Glyco_hydro_20"/>
    <property type="match status" value="1"/>
</dbReference>
<dbReference type="PANTHER" id="PTHR22600">
    <property type="entry name" value="BETA-HEXOSAMINIDASE"/>
    <property type="match status" value="1"/>
</dbReference>
<dbReference type="Proteomes" id="UP000190065">
    <property type="component" value="Unassembled WGS sequence"/>
</dbReference>
<dbReference type="Gene3D" id="3.30.379.10">
    <property type="entry name" value="Chitobiase/beta-hexosaminidase domain 2-like"/>
    <property type="match status" value="1"/>
</dbReference>
<dbReference type="STRING" id="28136.SAMN02745202_00727"/>
<keyword evidence="5" id="KW-0326">Glycosidase</keyword>
<comment type="similarity">
    <text evidence="2">Belongs to the glycosyl hydrolase 20 family.</text>
</comment>
<organism evidence="10 11">
    <name type="scientific">Segatella oulorum</name>
    <dbReference type="NCBI Taxonomy" id="28136"/>
    <lineage>
        <taxon>Bacteria</taxon>
        <taxon>Pseudomonadati</taxon>
        <taxon>Bacteroidota</taxon>
        <taxon>Bacteroidia</taxon>
        <taxon>Bacteroidales</taxon>
        <taxon>Prevotellaceae</taxon>
        <taxon>Segatella</taxon>
    </lineage>
</organism>
<evidence type="ECO:0000313" key="10">
    <source>
        <dbReference type="EMBL" id="SJZ65604.1"/>
    </source>
</evidence>
<gene>
    <name evidence="10" type="ORF">SAMN02745202_00727</name>
</gene>
<proteinExistence type="inferred from homology"/>
<dbReference type="InterPro" id="IPR017853">
    <property type="entry name" value="GH"/>
</dbReference>
<dbReference type="CDD" id="cd06563">
    <property type="entry name" value="GH20_chitobiase-like"/>
    <property type="match status" value="1"/>
</dbReference>
<evidence type="ECO:0000259" key="8">
    <source>
        <dbReference type="Pfam" id="PF00754"/>
    </source>
</evidence>
<dbReference type="InterPro" id="IPR000421">
    <property type="entry name" value="FA58C"/>
</dbReference>
<feature type="domain" description="Beta-hexosaminidase bacterial type N-terminal" evidence="9">
    <location>
        <begin position="24"/>
        <end position="154"/>
    </location>
</feature>
<dbReference type="eggNOG" id="COG3525">
    <property type="taxonomic scope" value="Bacteria"/>
</dbReference>
<dbReference type="SUPFAM" id="SSF51445">
    <property type="entry name" value="(Trans)glycosidases"/>
    <property type="match status" value="1"/>
</dbReference>
<dbReference type="Gene3D" id="3.20.20.80">
    <property type="entry name" value="Glycosidases"/>
    <property type="match status" value="1"/>
</dbReference>
<comment type="catalytic activity">
    <reaction evidence="1">
        <text>Hydrolysis of terminal non-reducing N-acetyl-D-hexosamine residues in N-acetyl-beta-D-hexosaminides.</text>
        <dbReference type="EC" id="3.2.1.52"/>
    </reaction>
</comment>
<feature type="active site" description="Proton donor" evidence="6">
    <location>
        <position position="331"/>
    </location>
</feature>
<evidence type="ECO:0000256" key="6">
    <source>
        <dbReference type="PIRSR" id="PIRSR625705-1"/>
    </source>
</evidence>
<dbReference type="GO" id="GO:0016020">
    <property type="term" value="C:membrane"/>
    <property type="evidence" value="ECO:0007669"/>
    <property type="project" value="TreeGrafter"/>
</dbReference>